<keyword evidence="1 2" id="KW-0175">Coiled coil</keyword>
<feature type="domain" description="GDP/GTP exchange factor Sec2 N-terminal" evidence="3">
    <location>
        <begin position="39"/>
        <end position="132"/>
    </location>
</feature>
<accession>A0A1C7NIC2</accession>
<evidence type="ECO:0000259" key="3">
    <source>
        <dbReference type="Pfam" id="PF06428"/>
    </source>
</evidence>
<dbReference type="InParanoid" id="A0A1C7NIC2"/>
<evidence type="ECO:0000313" key="5">
    <source>
        <dbReference type="Proteomes" id="UP000093000"/>
    </source>
</evidence>
<dbReference type="GO" id="GO:0051286">
    <property type="term" value="C:cell tip"/>
    <property type="evidence" value="ECO:0007669"/>
    <property type="project" value="TreeGrafter"/>
</dbReference>
<gene>
    <name evidence="4" type="primary">Rab3ip</name>
    <name evidence="4" type="ORF">A0J61_03098</name>
</gene>
<dbReference type="GO" id="GO:0005085">
    <property type="term" value="F:guanyl-nucleotide exchange factor activity"/>
    <property type="evidence" value="ECO:0007669"/>
    <property type="project" value="InterPro"/>
</dbReference>
<dbReference type="EMBL" id="LUGH01000127">
    <property type="protein sequence ID" value="OBZ88851.1"/>
    <property type="molecule type" value="Genomic_DNA"/>
</dbReference>
<keyword evidence="5" id="KW-1185">Reference proteome</keyword>
<dbReference type="GO" id="GO:0006887">
    <property type="term" value="P:exocytosis"/>
    <property type="evidence" value="ECO:0007669"/>
    <property type="project" value="TreeGrafter"/>
</dbReference>
<dbReference type="Pfam" id="PF06428">
    <property type="entry name" value="Sec2p"/>
    <property type="match status" value="1"/>
</dbReference>
<comment type="caution">
    <text evidence="4">The sequence shown here is derived from an EMBL/GenBank/DDBJ whole genome shotgun (WGS) entry which is preliminary data.</text>
</comment>
<proteinExistence type="predicted"/>
<dbReference type="Pfam" id="PF25555">
    <property type="entry name" value="RAB3A-like_C"/>
    <property type="match status" value="1"/>
</dbReference>
<organism evidence="4 5">
    <name type="scientific">Choanephora cucurbitarum</name>
    <dbReference type="NCBI Taxonomy" id="101091"/>
    <lineage>
        <taxon>Eukaryota</taxon>
        <taxon>Fungi</taxon>
        <taxon>Fungi incertae sedis</taxon>
        <taxon>Mucoromycota</taxon>
        <taxon>Mucoromycotina</taxon>
        <taxon>Mucoromycetes</taxon>
        <taxon>Mucorales</taxon>
        <taxon>Mucorineae</taxon>
        <taxon>Choanephoraceae</taxon>
        <taxon>Choanephoroideae</taxon>
        <taxon>Choanephora</taxon>
    </lineage>
</organism>
<evidence type="ECO:0000256" key="1">
    <source>
        <dbReference type="ARBA" id="ARBA00023054"/>
    </source>
</evidence>
<dbReference type="Gene3D" id="6.10.140.910">
    <property type="match status" value="1"/>
</dbReference>
<dbReference type="OrthoDB" id="5560525at2759"/>
<dbReference type="CDD" id="cd21044">
    <property type="entry name" value="Rab11BD_RAB3IP_like"/>
    <property type="match status" value="1"/>
</dbReference>
<evidence type="ECO:0000313" key="4">
    <source>
        <dbReference type="EMBL" id="OBZ88851.1"/>
    </source>
</evidence>
<dbReference type="STRING" id="101091.A0A1C7NIC2"/>
<name>A0A1C7NIC2_9FUNG</name>
<feature type="coiled-coil region" evidence="2">
    <location>
        <begin position="63"/>
        <end position="119"/>
    </location>
</feature>
<sequence length="421" mass="48866">MSLKENNSHILSKEVSWNYCSFPQQHISNNFERIILSQAAEIEKLRSEINAKQVKICKYQVNIKALEAQCHAERDRVIEMENQRALVDQEIEELSVKLFEEANRMVSEEKQKRAQLEKLVCVAQEQLIELKSSMIKVVVPPPRSSSLSSLIQAMDNDTSSITTTNSSESQDSKKIHYQSMLLETDFDQAQIKSFYDYVSSCRLSANKSQSSLLSYSSSSDTRCSKVVEQDKMEDLEKRNSMSSDTLSYASTISQQSEYMLQCENEDIVPCLQFGNPESRMNVKRMMECMMHRPCFIESITSLDEIKKIFSPSHSSSSAYHRPLIWERWSSFRQHALDTDNSIECAACAKKVLAESNRIYRFRLDEQDDWLLIDQNCRDRLVAVCNFYSFVRNIQLGLFENKSLELLYLETIELRKKMFYSR</sequence>
<dbReference type="InterPro" id="IPR040351">
    <property type="entry name" value="RAB3IL/RAB3IP/Sec2"/>
</dbReference>
<dbReference type="PANTHER" id="PTHR14430:SF0">
    <property type="entry name" value="SEC2P DOMAIN-CONTAINING PROTEIN"/>
    <property type="match status" value="1"/>
</dbReference>
<dbReference type="AlphaFoldDB" id="A0A1C7NIC2"/>
<evidence type="ECO:0000256" key="2">
    <source>
        <dbReference type="SAM" id="Coils"/>
    </source>
</evidence>
<reference evidence="4 5" key="1">
    <citation type="submission" date="2016-03" db="EMBL/GenBank/DDBJ databases">
        <title>Choanephora cucurbitarum.</title>
        <authorList>
            <person name="Min B."/>
            <person name="Park H."/>
            <person name="Park J.-H."/>
            <person name="Shin H.-D."/>
            <person name="Choi I.-G."/>
        </authorList>
    </citation>
    <scope>NUCLEOTIDE SEQUENCE [LARGE SCALE GENOMIC DNA]</scope>
    <source>
        <strain evidence="4 5">KUS-F28377</strain>
    </source>
</reference>
<dbReference type="SUPFAM" id="SSF144284">
    <property type="entry name" value="Sec2 N-terminal region"/>
    <property type="match status" value="1"/>
</dbReference>
<dbReference type="PANTHER" id="PTHR14430">
    <property type="entry name" value="RABIN3-RELATED"/>
    <property type="match status" value="1"/>
</dbReference>
<dbReference type="Proteomes" id="UP000093000">
    <property type="component" value="Unassembled WGS sequence"/>
</dbReference>
<dbReference type="InterPro" id="IPR009449">
    <property type="entry name" value="Sec2_N"/>
</dbReference>
<protein>
    <submittedName>
        <fullName evidence="4">Rab-3A-interacting protein</fullName>
    </submittedName>
</protein>
<dbReference type="GO" id="GO:0070319">
    <property type="term" value="C:Golgi to plasma membrane transport vesicle"/>
    <property type="evidence" value="ECO:0007669"/>
    <property type="project" value="TreeGrafter"/>
</dbReference>